<comment type="caution">
    <text evidence="1">The sequence shown here is derived from an EMBL/GenBank/DDBJ whole genome shotgun (WGS) entry which is preliminary data.</text>
</comment>
<dbReference type="RefSeq" id="WP_352890281.1">
    <property type="nucleotide sequence ID" value="NZ_JBEPIJ010000016.1"/>
</dbReference>
<reference evidence="1 2" key="1">
    <citation type="submission" date="2024-06" db="EMBL/GenBank/DDBJ databases">
        <authorList>
            <person name="Li Z."/>
            <person name="Jiang Y."/>
        </authorList>
    </citation>
    <scope>NUCLEOTIDE SEQUENCE [LARGE SCALE GENOMIC DNA]</scope>
    <source>
        <strain evidence="1 2">HSW-8</strain>
    </source>
</reference>
<organism evidence="1 2">
    <name type="scientific">Sinimarinibacterium thermocellulolyticum</name>
    <dbReference type="NCBI Taxonomy" id="3170016"/>
    <lineage>
        <taxon>Bacteria</taxon>
        <taxon>Pseudomonadati</taxon>
        <taxon>Pseudomonadota</taxon>
        <taxon>Gammaproteobacteria</taxon>
        <taxon>Nevskiales</taxon>
        <taxon>Nevskiaceae</taxon>
        <taxon>Sinimarinibacterium</taxon>
    </lineage>
</organism>
<sequence length="42" mass="4378">MRAIALLPCPDRVGLAECAVWGVQLAKSKGSGVHAVLRDVCS</sequence>
<keyword evidence="2" id="KW-1185">Reference proteome</keyword>
<evidence type="ECO:0000313" key="2">
    <source>
        <dbReference type="Proteomes" id="UP001465331"/>
    </source>
</evidence>
<accession>A0ABV2ADX5</accession>
<evidence type="ECO:0000313" key="1">
    <source>
        <dbReference type="EMBL" id="MES0874900.1"/>
    </source>
</evidence>
<name>A0ABV2ADX5_9GAMM</name>
<dbReference type="EMBL" id="JBEPIJ010000016">
    <property type="protein sequence ID" value="MES0874900.1"/>
    <property type="molecule type" value="Genomic_DNA"/>
</dbReference>
<gene>
    <name evidence="1" type="ORF">ABSH63_12920</name>
</gene>
<protein>
    <submittedName>
        <fullName evidence="1">Uncharacterized protein</fullName>
    </submittedName>
</protein>
<proteinExistence type="predicted"/>
<dbReference type="Proteomes" id="UP001465331">
    <property type="component" value="Unassembled WGS sequence"/>
</dbReference>